<keyword evidence="3 6" id="KW-0812">Transmembrane</keyword>
<organism evidence="8">
    <name type="scientific">Callinectes arcuatus</name>
    <name type="common">Arched swimming crab</name>
    <dbReference type="NCBI Taxonomy" id="257891"/>
    <lineage>
        <taxon>Eukaryota</taxon>
        <taxon>Metazoa</taxon>
        <taxon>Ecdysozoa</taxon>
        <taxon>Arthropoda</taxon>
        <taxon>Crustacea</taxon>
        <taxon>Multicrustacea</taxon>
        <taxon>Malacostraca</taxon>
        <taxon>Eumalacostraca</taxon>
        <taxon>Eucarida</taxon>
        <taxon>Decapoda</taxon>
        <taxon>Pleocyemata</taxon>
        <taxon>Brachyura</taxon>
        <taxon>Eubrachyura</taxon>
        <taxon>Portunoidea</taxon>
        <taxon>Portunidae</taxon>
        <taxon>Portuninae</taxon>
        <taxon>Callinectes</taxon>
    </lineage>
</organism>
<accession>A0A7T1P509</accession>
<keyword evidence="4 6" id="KW-1133">Transmembrane helix</keyword>
<feature type="domain" description="Citrate transporter-like" evidence="7">
    <location>
        <begin position="21"/>
        <end position="175"/>
    </location>
</feature>
<evidence type="ECO:0000313" key="8">
    <source>
        <dbReference type="EMBL" id="QPO25077.1"/>
    </source>
</evidence>
<dbReference type="AlphaFoldDB" id="A0A7T1P509"/>
<dbReference type="GO" id="GO:0016020">
    <property type="term" value="C:membrane"/>
    <property type="evidence" value="ECO:0007669"/>
    <property type="project" value="UniProtKB-SubCell"/>
</dbReference>
<dbReference type="PANTHER" id="PTHR43568:SF1">
    <property type="entry name" value="P PROTEIN"/>
    <property type="match status" value="1"/>
</dbReference>
<reference evidence="8" key="1">
    <citation type="journal article" date="2019" name="Crustaceana">
        <title>Crustacean vitellogenin: a systematic and experimental analysis of their genes, genomes, mRNAs and proteins; and perspective to Next Generation Sequencing.</title>
        <authorList>
            <person name="Montes-Dominguez A.L."/>
            <person name="Avena-Soto J.A."/>
            <person name="Jimenez-Gutierrez S."/>
            <person name="Jimenez-Gutierrez L.R."/>
        </authorList>
    </citation>
    <scope>NUCLEOTIDE SEQUENCE</scope>
</reference>
<dbReference type="PANTHER" id="PTHR43568">
    <property type="entry name" value="P PROTEIN"/>
    <property type="match status" value="1"/>
</dbReference>
<dbReference type="InterPro" id="IPR051475">
    <property type="entry name" value="Diverse_Ion_Transporter"/>
</dbReference>
<dbReference type="Pfam" id="PF03600">
    <property type="entry name" value="CitMHS"/>
    <property type="match status" value="1"/>
</dbReference>
<sequence>MQIDIQAMIKDNGIKSQNMLLKVGAVGIGIALSLCLTPLHKQEAAWFTFMGMLCLGMLLSPHDVHNLLEAVEWDTLLFFASLFVLVECVAELGLIRVLGNAIAQLIQSVPPDASGAMDARLAVGVIAILWVSSIGSAFLESLPYTATVCYLLLNMDTIPDLGISVRPLVFALSVGACVGGIGSIMGSSANLVGMGMSRRYLPKDAPPEHQINGSDFLKYGFPLLVVITTIGSGYLVVLFLCVDTGYSSGTLPKLFE</sequence>
<evidence type="ECO:0000256" key="5">
    <source>
        <dbReference type="ARBA" id="ARBA00023136"/>
    </source>
</evidence>
<dbReference type="GO" id="GO:0055085">
    <property type="term" value="P:transmembrane transport"/>
    <property type="evidence" value="ECO:0007669"/>
    <property type="project" value="InterPro"/>
</dbReference>
<evidence type="ECO:0000256" key="6">
    <source>
        <dbReference type="SAM" id="Phobius"/>
    </source>
</evidence>
<proteinExistence type="evidence at transcript level"/>
<keyword evidence="2" id="KW-0813">Transport</keyword>
<evidence type="ECO:0000256" key="2">
    <source>
        <dbReference type="ARBA" id="ARBA00022448"/>
    </source>
</evidence>
<feature type="transmembrane region" description="Helical" evidence="6">
    <location>
        <begin position="219"/>
        <end position="242"/>
    </location>
</feature>
<feature type="transmembrane region" description="Helical" evidence="6">
    <location>
        <begin position="122"/>
        <end position="153"/>
    </location>
</feature>
<dbReference type="InterPro" id="IPR004680">
    <property type="entry name" value="Cit_transptr-like_dom"/>
</dbReference>
<feature type="transmembrane region" description="Helical" evidence="6">
    <location>
        <begin position="20"/>
        <end position="39"/>
    </location>
</feature>
<name>A0A7T1P509_CALAT</name>
<comment type="subcellular location">
    <subcellularLocation>
        <location evidence="1">Membrane</location>
        <topology evidence="1">Multi-pass membrane protein</topology>
    </subcellularLocation>
</comment>
<protein>
    <submittedName>
        <fullName evidence="8">Pink-eyed dilution protein</fullName>
    </submittedName>
</protein>
<dbReference type="EMBL" id="MT488343">
    <property type="protein sequence ID" value="QPO25077.1"/>
    <property type="molecule type" value="mRNA"/>
</dbReference>
<evidence type="ECO:0000256" key="1">
    <source>
        <dbReference type="ARBA" id="ARBA00004141"/>
    </source>
</evidence>
<feature type="transmembrane region" description="Helical" evidence="6">
    <location>
        <begin position="76"/>
        <end position="102"/>
    </location>
</feature>
<keyword evidence="5 6" id="KW-0472">Membrane</keyword>
<reference evidence="8" key="2">
    <citation type="submission" date="2020-05" db="EMBL/GenBank/DDBJ databases">
        <authorList>
            <person name="Jimenez-Gutierrez S."/>
            <person name="Montes-Dominguez L."/>
            <person name="Avena-Soto A."/>
            <person name="Jimenez-Gutierrez L.R."/>
        </authorList>
    </citation>
    <scope>NUCLEOTIDE SEQUENCE</scope>
</reference>
<evidence type="ECO:0000259" key="7">
    <source>
        <dbReference type="Pfam" id="PF03600"/>
    </source>
</evidence>
<evidence type="ECO:0000256" key="4">
    <source>
        <dbReference type="ARBA" id="ARBA00022989"/>
    </source>
</evidence>
<feature type="transmembrane region" description="Helical" evidence="6">
    <location>
        <begin position="165"/>
        <end position="186"/>
    </location>
</feature>
<evidence type="ECO:0000256" key="3">
    <source>
        <dbReference type="ARBA" id="ARBA00022692"/>
    </source>
</evidence>